<evidence type="ECO:0000313" key="2">
    <source>
        <dbReference type="EMBL" id="MPC66957.1"/>
    </source>
</evidence>
<reference evidence="2 3" key="1">
    <citation type="submission" date="2019-05" db="EMBL/GenBank/DDBJ databases">
        <title>Another draft genome of Portunus trituberculatus and its Hox gene families provides insights of decapod evolution.</title>
        <authorList>
            <person name="Jeong J.-H."/>
            <person name="Song I."/>
            <person name="Kim S."/>
            <person name="Choi T."/>
            <person name="Kim D."/>
            <person name="Ryu S."/>
            <person name="Kim W."/>
        </authorList>
    </citation>
    <scope>NUCLEOTIDE SEQUENCE [LARGE SCALE GENOMIC DNA]</scope>
    <source>
        <tissue evidence="2">Muscle</tissue>
    </source>
</reference>
<evidence type="ECO:0000313" key="3">
    <source>
        <dbReference type="Proteomes" id="UP000324222"/>
    </source>
</evidence>
<comment type="caution">
    <text evidence="2">The sequence shown here is derived from an EMBL/GenBank/DDBJ whole genome shotgun (WGS) entry which is preliminary data.</text>
</comment>
<dbReference type="AlphaFoldDB" id="A0A5B7HCC6"/>
<feature type="region of interest" description="Disordered" evidence="1">
    <location>
        <begin position="44"/>
        <end position="78"/>
    </location>
</feature>
<keyword evidence="3" id="KW-1185">Reference proteome</keyword>
<feature type="compositionally biased region" description="Polar residues" evidence="1">
    <location>
        <begin position="69"/>
        <end position="78"/>
    </location>
</feature>
<name>A0A5B7HCC6_PORTR</name>
<dbReference type="EMBL" id="VSRR010025561">
    <property type="protein sequence ID" value="MPC66957.1"/>
    <property type="molecule type" value="Genomic_DNA"/>
</dbReference>
<sequence>MPACPKTPVRVSSYYQQRQTSDPSTLSLGLKATVKRAEATLTDQSLPSSARYSGPCGGAAVGRCRPGVTTAQQTGGIP</sequence>
<evidence type="ECO:0000256" key="1">
    <source>
        <dbReference type="SAM" id="MobiDB-lite"/>
    </source>
</evidence>
<accession>A0A5B7HCC6</accession>
<dbReference type="Proteomes" id="UP000324222">
    <property type="component" value="Unassembled WGS sequence"/>
</dbReference>
<gene>
    <name evidence="2" type="ORF">E2C01_061116</name>
</gene>
<feature type="region of interest" description="Disordered" evidence="1">
    <location>
        <begin position="1"/>
        <end position="26"/>
    </location>
</feature>
<proteinExistence type="predicted"/>
<organism evidence="2 3">
    <name type="scientific">Portunus trituberculatus</name>
    <name type="common">Swimming crab</name>
    <name type="synonym">Neptunus trituberculatus</name>
    <dbReference type="NCBI Taxonomy" id="210409"/>
    <lineage>
        <taxon>Eukaryota</taxon>
        <taxon>Metazoa</taxon>
        <taxon>Ecdysozoa</taxon>
        <taxon>Arthropoda</taxon>
        <taxon>Crustacea</taxon>
        <taxon>Multicrustacea</taxon>
        <taxon>Malacostraca</taxon>
        <taxon>Eumalacostraca</taxon>
        <taxon>Eucarida</taxon>
        <taxon>Decapoda</taxon>
        <taxon>Pleocyemata</taxon>
        <taxon>Brachyura</taxon>
        <taxon>Eubrachyura</taxon>
        <taxon>Portunoidea</taxon>
        <taxon>Portunidae</taxon>
        <taxon>Portuninae</taxon>
        <taxon>Portunus</taxon>
    </lineage>
</organism>
<feature type="compositionally biased region" description="Polar residues" evidence="1">
    <location>
        <begin position="13"/>
        <end position="26"/>
    </location>
</feature>
<protein>
    <submittedName>
        <fullName evidence="2">Uncharacterized protein</fullName>
    </submittedName>
</protein>